<protein>
    <submittedName>
        <fullName evidence="1">Uncharacterized protein</fullName>
    </submittedName>
</protein>
<evidence type="ECO:0000313" key="1">
    <source>
        <dbReference type="EMBL" id="WUV42830.1"/>
    </source>
</evidence>
<keyword evidence="2" id="KW-1185">Reference proteome</keyword>
<sequence>MTGPHTHECSNCLSYATRRNGEIDHAARYFGRPQEITAHAFIHPIGDPRDYAIRIEPADQPAPTPTAN</sequence>
<name>A0ABZ1YLH1_9NOCA</name>
<evidence type="ECO:0000313" key="2">
    <source>
        <dbReference type="Proteomes" id="UP001432062"/>
    </source>
</evidence>
<accession>A0ABZ1YLH1</accession>
<dbReference type="Proteomes" id="UP001432062">
    <property type="component" value="Chromosome"/>
</dbReference>
<proteinExistence type="predicted"/>
<dbReference type="EMBL" id="CP109441">
    <property type="protein sequence ID" value="WUV42830.1"/>
    <property type="molecule type" value="Genomic_DNA"/>
</dbReference>
<gene>
    <name evidence="1" type="ORF">OG563_26670</name>
</gene>
<dbReference type="RefSeq" id="WP_329405448.1">
    <property type="nucleotide sequence ID" value="NZ_CP109441.1"/>
</dbReference>
<reference evidence="1" key="1">
    <citation type="submission" date="2022-10" db="EMBL/GenBank/DDBJ databases">
        <title>The complete genomes of actinobacterial strains from the NBC collection.</title>
        <authorList>
            <person name="Joergensen T.S."/>
            <person name="Alvarez Arevalo M."/>
            <person name="Sterndorff E.B."/>
            <person name="Faurdal D."/>
            <person name="Vuksanovic O."/>
            <person name="Mourched A.-S."/>
            <person name="Charusanti P."/>
            <person name="Shaw S."/>
            <person name="Blin K."/>
            <person name="Weber T."/>
        </authorList>
    </citation>
    <scope>NUCLEOTIDE SEQUENCE</scope>
    <source>
        <strain evidence="1">NBC_01482</strain>
    </source>
</reference>
<organism evidence="1 2">
    <name type="scientific">Nocardia vinacea</name>
    <dbReference type="NCBI Taxonomy" id="96468"/>
    <lineage>
        <taxon>Bacteria</taxon>
        <taxon>Bacillati</taxon>
        <taxon>Actinomycetota</taxon>
        <taxon>Actinomycetes</taxon>
        <taxon>Mycobacteriales</taxon>
        <taxon>Nocardiaceae</taxon>
        <taxon>Nocardia</taxon>
    </lineage>
</organism>